<gene>
    <name evidence="6" type="ORF">METZ01_LOCUS292639</name>
</gene>
<protein>
    <recommendedName>
        <fullName evidence="7">4-hydroxy-3-methylbut-2-enyl diphosphate reductase</fullName>
    </recommendedName>
</protein>
<keyword evidence="5" id="KW-0411">Iron-sulfur</keyword>
<reference evidence="6" key="1">
    <citation type="submission" date="2018-05" db="EMBL/GenBank/DDBJ databases">
        <authorList>
            <person name="Lanie J.A."/>
            <person name="Ng W.-L."/>
            <person name="Kazmierczak K.M."/>
            <person name="Andrzejewski T.M."/>
            <person name="Davidsen T.M."/>
            <person name="Wayne K.J."/>
            <person name="Tettelin H."/>
            <person name="Glass J.I."/>
            <person name="Rusch D."/>
            <person name="Podicherti R."/>
            <person name="Tsui H.-C.T."/>
            <person name="Winkler M.E."/>
        </authorList>
    </citation>
    <scope>NUCLEOTIDE SEQUENCE</scope>
</reference>
<dbReference type="GO" id="GO:0051539">
    <property type="term" value="F:4 iron, 4 sulfur cluster binding"/>
    <property type="evidence" value="ECO:0007669"/>
    <property type="project" value="UniProtKB-KW"/>
</dbReference>
<dbReference type="NCBIfam" id="NF002188">
    <property type="entry name" value="PRK01045.1-2"/>
    <property type="match status" value="1"/>
</dbReference>
<dbReference type="Gene3D" id="3.40.1010.20">
    <property type="entry name" value="4-hydroxy-3-methylbut-2-enyl diphosphate reductase, catalytic domain"/>
    <property type="match status" value="2"/>
</dbReference>
<proteinExistence type="inferred from homology"/>
<dbReference type="GO" id="GO:0019288">
    <property type="term" value="P:isopentenyl diphosphate biosynthetic process, methylerythritol 4-phosphate pathway"/>
    <property type="evidence" value="ECO:0007669"/>
    <property type="project" value="InterPro"/>
</dbReference>
<dbReference type="Pfam" id="PF02401">
    <property type="entry name" value="LYTB"/>
    <property type="match status" value="1"/>
</dbReference>
<keyword evidence="2" id="KW-0004">4Fe-4S</keyword>
<dbReference type="AlphaFoldDB" id="A0A382LVN3"/>
<dbReference type="NCBIfam" id="TIGR00216">
    <property type="entry name" value="ispH_lytB"/>
    <property type="match status" value="1"/>
</dbReference>
<evidence type="ECO:0000256" key="1">
    <source>
        <dbReference type="ARBA" id="ARBA00001966"/>
    </source>
</evidence>
<evidence type="ECO:0008006" key="7">
    <source>
        <dbReference type="Google" id="ProtNLM"/>
    </source>
</evidence>
<accession>A0A382LVN3</accession>
<evidence type="ECO:0000256" key="3">
    <source>
        <dbReference type="ARBA" id="ARBA00022723"/>
    </source>
</evidence>
<evidence type="ECO:0000256" key="5">
    <source>
        <dbReference type="ARBA" id="ARBA00023014"/>
    </source>
</evidence>
<dbReference type="EMBL" id="UINC01089039">
    <property type="protein sequence ID" value="SVC39785.1"/>
    <property type="molecule type" value="Genomic_DNA"/>
</dbReference>
<sequence length="313" mass="33974">MDMVFMQAVLAQPRGFCAGVERAVRIVEGALKLYGSPIYVRHEIVHNRRVVDELRTKGAIFVDELSDIPAGSVTIFSAHGVSAEVEREAKLRGLSVIDATCPLVEKVHKEAQRFAQSGREVILIGHRGHPEVAGTSGRVEGGVTLVSSVEEVASLPLEESGSFAYVTQTTLSVDDTKDIILALHHRFPNIVGPDLRDICYATQNRQNAVRVLAQECDLVLVVGDQTSSNSNRLCDIGNEMSVPTYLIDDATCIDPSWLEGVAIVGITAGASAPERLVQEVVLHLSQATAFEVRTLDGVVERVEFKLPPELNDL</sequence>
<keyword evidence="3" id="KW-0479">Metal-binding</keyword>
<dbReference type="InterPro" id="IPR003451">
    <property type="entry name" value="LytB/IspH"/>
</dbReference>
<dbReference type="GO" id="GO:0046872">
    <property type="term" value="F:metal ion binding"/>
    <property type="evidence" value="ECO:0007669"/>
    <property type="project" value="UniProtKB-KW"/>
</dbReference>
<dbReference type="GO" id="GO:0051745">
    <property type="term" value="F:4-hydroxy-3-methylbut-2-enyl diphosphate reductase activity"/>
    <property type="evidence" value="ECO:0007669"/>
    <property type="project" value="InterPro"/>
</dbReference>
<evidence type="ECO:0000256" key="2">
    <source>
        <dbReference type="ARBA" id="ARBA00022485"/>
    </source>
</evidence>
<keyword evidence="4" id="KW-0408">Iron</keyword>
<dbReference type="PANTHER" id="PTHR30426">
    <property type="entry name" value="4-HYDROXY-3-METHYLBUT-2-ENYL DIPHOSPHATE REDUCTASE"/>
    <property type="match status" value="1"/>
</dbReference>
<dbReference type="PANTHER" id="PTHR30426:SF0">
    <property type="entry name" value="4-HYDROXY-3-METHYLBUT-2-ENYL DIPHOSPHATE REDUCTASE"/>
    <property type="match status" value="1"/>
</dbReference>
<evidence type="ECO:0000256" key="4">
    <source>
        <dbReference type="ARBA" id="ARBA00023004"/>
    </source>
</evidence>
<evidence type="ECO:0000313" key="6">
    <source>
        <dbReference type="EMBL" id="SVC39785.1"/>
    </source>
</evidence>
<dbReference type="CDD" id="cd13944">
    <property type="entry name" value="lytB_ispH"/>
    <property type="match status" value="1"/>
</dbReference>
<dbReference type="NCBIfam" id="NF002190">
    <property type="entry name" value="PRK01045.1-4"/>
    <property type="match status" value="1"/>
</dbReference>
<name>A0A382LVN3_9ZZZZ</name>
<dbReference type="HAMAP" id="MF_00191">
    <property type="entry name" value="IspH"/>
    <property type="match status" value="1"/>
</dbReference>
<dbReference type="Gene3D" id="3.40.50.11270">
    <property type="match status" value="1"/>
</dbReference>
<organism evidence="6">
    <name type="scientific">marine metagenome</name>
    <dbReference type="NCBI Taxonomy" id="408172"/>
    <lineage>
        <taxon>unclassified sequences</taxon>
        <taxon>metagenomes</taxon>
        <taxon>ecological metagenomes</taxon>
    </lineage>
</organism>
<dbReference type="GO" id="GO:0050992">
    <property type="term" value="P:dimethylallyl diphosphate biosynthetic process"/>
    <property type="evidence" value="ECO:0007669"/>
    <property type="project" value="InterPro"/>
</dbReference>
<comment type="cofactor">
    <cofactor evidence="1">
        <name>[4Fe-4S] cluster</name>
        <dbReference type="ChEBI" id="CHEBI:49883"/>
    </cofactor>
</comment>